<gene>
    <name evidence="4" type="ORF">MCOR_37011</name>
</gene>
<feature type="domain" description="PKD/REJ-like" evidence="3">
    <location>
        <begin position="4"/>
        <end position="242"/>
    </location>
</feature>
<evidence type="ECO:0000256" key="2">
    <source>
        <dbReference type="SAM" id="Phobius"/>
    </source>
</evidence>
<protein>
    <recommendedName>
        <fullName evidence="3">PKD/REJ-like domain-containing protein</fullName>
    </recommendedName>
</protein>
<dbReference type="InterPro" id="IPR036179">
    <property type="entry name" value="Ig-like_dom_sf"/>
</dbReference>
<evidence type="ECO:0000259" key="3">
    <source>
        <dbReference type="Pfam" id="PF02010"/>
    </source>
</evidence>
<evidence type="ECO:0000256" key="1">
    <source>
        <dbReference type="SAM" id="MobiDB-lite"/>
    </source>
</evidence>
<proteinExistence type="predicted"/>
<keyword evidence="5" id="KW-1185">Reference proteome</keyword>
<dbReference type="AlphaFoldDB" id="A0A6J8D6Z5"/>
<keyword evidence="2" id="KW-0472">Membrane</keyword>
<reference evidence="4 5" key="1">
    <citation type="submission" date="2020-06" db="EMBL/GenBank/DDBJ databases">
        <authorList>
            <person name="Li R."/>
            <person name="Bekaert M."/>
        </authorList>
    </citation>
    <scope>NUCLEOTIDE SEQUENCE [LARGE SCALE GENOMIC DNA]</scope>
    <source>
        <strain evidence="5">wild</strain>
    </source>
</reference>
<dbReference type="Pfam" id="PF02010">
    <property type="entry name" value="REJ"/>
    <property type="match status" value="1"/>
</dbReference>
<keyword evidence="2" id="KW-0812">Transmembrane</keyword>
<feature type="region of interest" description="Disordered" evidence="1">
    <location>
        <begin position="793"/>
        <end position="841"/>
    </location>
</feature>
<dbReference type="Proteomes" id="UP000507470">
    <property type="component" value="Unassembled WGS sequence"/>
</dbReference>
<sequence>MMWTVTMTVGQRTGNYTTTVEIVNVLPPSLVLQLTNIIVNPGDRLRIPCTVTSYGPVMMMWSTSSDNGFDSIDLSTILPSESILQESKVSVTNKDFSLFLDLSGIATLPAGATFVFVVSAFAQDNEQSSEQRVHVTVNSPPTTGDVRITPSNGTSLTTDFTLAVGDGWTDIDGDSTVFFFSVKEASLDRIRLNARGLSDVYSYMFKLTEGVYDVIVELCDIYGACSNVNMEAAITVLDKTFTEAELDEAAASITATLKTDMNAAIGMAMTISSLLVSDDQNSTDSVSLVINEVATSLLISVVAAVDPADATSVLNSANNMLQRLADSGGLAQTVITESQSLASDLASYVTIGADQSRRRKKRSNTVTVTPLSISDAAVLLTTYSATFSQQSEDSISTNSATNYLQALDNMFIGLCATVSYAEDPVVISSELTTVNIDKRAAHNTASIVYDVTCNNCTSFIAYPAEVTYGTSIQNTYTNWNCSAYLSCYGACFVTAQLTKDLVTPTSPSEMSLTNRVRRSDIMILKIVNPVENSLLTVGNLQTPITITITVDGDVNTTAHSLQCLFWNHDSWTNGTCTASSPHMMDSLHAVTCSCNTMGYVAIFEGPPTVNTIISFTTESSLETETIYVDIETTETIISIPSSAEAVQVSFTIDTDYAIIVDHLQFRNEIKQKLADTMHVKVKRITYLSVESGSIIVTFKVEHGSISETTLQLAVEKLLAAIMSNNLAITNHHGGPLKIIKSSFTYQVVEKDPVPEEENPSTLYIILGCVGALLVIAVIVIAILLHKMKKDHTAVSTSPPPPYGPQMHGVDVPRPASSGSKKFMVQEQTHSKTKQSNDNKHGCTKMYETGHGSAMKDVDIVAIEKGAGIQGHGGVYCLPGEKWTEIEIRPNNRPGSIFVLTGNEFGRSV</sequence>
<accession>A0A6J8D6Z5</accession>
<name>A0A6J8D6Z5_MYTCO</name>
<dbReference type="EMBL" id="CACVKT020006661">
    <property type="protein sequence ID" value="CAC5403102.1"/>
    <property type="molecule type" value="Genomic_DNA"/>
</dbReference>
<keyword evidence="2" id="KW-1133">Transmembrane helix</keyword>
<feature type="transmembrane region" description="Helical" evidence="2">
    <location>
        <begin position="762"/>
        <end position="784"/>
    </location>
</feature>
<organism evidence="4 5">
    <name type="scientific">Mytilus coruscus</name>
    <name type="common">Sea mussel</name>
    <dbReference type="NCBI Taxonomy" id="42192"/>
    <lineage>
        <taxon>Eukaryota</taxon>
        <taxon>Metazoa</taxon>
        <taxon>Spiralia</taxon>
        <taxon>Lophotrochozoa</taxon>
        <taxon>Mollusca</taxon>
        <taxon>Bivalvia</taxon>
        <taxon>Autobranchia</taxon>
        <taxon>Pteriomorphia</taxon>
        <taxon>Mytilida</taxon>
        <taxon>Mytiloidea</taxon>
        <taxon>Mytilidae</taxon>
        <taxon>Mytilinae</taxon>
        <taxon>Mytilus</taxon>
    </lineage>
</organism>
<dbReference type="SUPFAM" id="SSF48726">
    <property type="entry name" value="Immunoglobulin"/>
    <property type="match status" value="1"/>
</dbReference>
<evidence type="ECO:0000313" key="4">
    <source>
        <dbReference type="EMBL" id="CAC5403102.1"/>
    </source>
</evidence>
<evidence type="ECO:0000313" key="5">
    <source>
        <dbReference type="Proteomes" id="UP000507470"/>
    </source>
</evidence>
<dbReference type="InterPro" id="IPR002859">
    <property type="entry name" value="PKD/REJ-like"/>
</dbReference>
<dbReference type="OrthoDB" id="6108243at2759"/>